<reference evidence="3" key="1">
    <citation type="submission" date="2022-11" db="EMBL/GenBank/DDBJ databases">
        <authorList>
            <person name="Petersen C."/>
        </authorList>
    </citation>
    <scope>NUCLEOTIDE SEQUENCE</scope>
    <source>
        <strain evidence="3">IBT 30069</strain>
    </source>
</reference>
<dbReference type="AlphaFoldDB" id="A0A9W9KQ53"/>
<dbReference type="EMBL" id="JAPQKH010000002">
    <property type="protein sequence ID" value="KAJ5113728.1"/>
    <property type="molecule type" value="Genomic_DNA"/>
</dbReference>
<keyword evidence="2" id="KW-1133">Transmembrane helix</keyword>
<gene>
    <name evidence="3" type="ORF">N7456_002262</name>
</gene>
<keyword evidence="4" id="KW-1185">Reference proteome</keyword>
<keyword evidence="2" id="KW-0472">Membrane</keyword>
<keyword evidence="2" id="KW-0812">Transmembrane</keyword>
<dbReference type="OrthoDB" id="3692311at2759"/>
<dbReference type="Proteomes" id="UP001149165">
    <property type="component" value="Unassembled WGS sequence"/>
</dbReference>
<feature type="region of interest" description="Disordered" evidence="1">
    <location>
        <begin position="1"/>
        <end position="38"/>
    </location>
</feature>
<protein>
    <submittedName>
        <fullName evidence="3">Uncharacterized protein</fullName>
    </submittedName>
</protein>
<evidence type="ECO:0000256" key="1">
    <source>
        <dbReference type="SAM" id="MobiDB-lite"/>
    </source>
</evidence>
<reference evidence="3" key="2">
    <citation type="journal article" date="2023" name="IMA Fungus">
        <title>Comparative genomic study of the Penicillium genus elucidates a diverse pangenome and 15 lateral gene transfer events.</title>
        <authorList>
            <person name="Petersen C."/>
            <person name="Sorensen T."/>
            <person name="Nielsen M.R."/>
            <person name="Sondergaard T.E."/>
            <person name="Sorensen J.L."/>
            <person name="Fitzpatrick D.A."/>
            <person name="Frisvad J.C."/>
            <person name="Nielsen K.L."/>
        </authorList>
    </citation>
    <scope>NUCLEOTIDE SEQUENCE</scope>
    <source>
        <strain evidence="3">IBT 30069</strain>
    </source>
</reference>
<sequence length="461" mass="49844">MQGSDTKQGPRDQWGNVKIPRLPDPSSSEADSDGWFQLTNGTANPERYSSLSGIAIIGLADLDKEDVGFTVETSYVELDCSESHFMSNDTSRGGLSVTCPDCGLLCATGAYNRTAAFLGPPFPGLTAAQLADPSMTRPRSIVFNSTVFNGEPIGFLQTTCQVTQQHVETQIECTGNECQATKIRSSRTDHRSGNYTSFDDWGGFALDVISRSSGPGSIGVGDDPSISSGPSTSELFLQNSSTVPAPSTYLLIMEGSTFNLSTISIDVFATRASILLNTALQVFTCPSCFAGNFPSNMSIYGPDYIPADGMAVMWKTYNLTMGSAFDGAFPPIAQAPFMAASTNATVTSHTEVYRSVYWWIGGLAGSVAVIFSMGLYSLCLRAKTRIPNVFDPVMGLTYNNEYMPSTYQEGELDSEDRAKLLQNERVRFGAVECKDTKARIAFGEEAMISVVDKNTWYHESI</sequence>
<feature type="transmembrane region" description="Helical" evidence="2">
    <location>
        <begin position="356"/>
        <end position="378"/>
    </location>
</feature>
<evidence type="ECO:0000256" key="2">
    <source>
        <dbReference type="SAM" id="Phobius"/>
    </source>
</evidence>
<evidence type="ECO:0000313" key="4">
    <source>
        <dbReference type="Proteomes" id="UP001149165"/>
    </source>
</evidence>
<accession>A0A9W9KQ53</accession>
<name>A0A9W9KQ53_9EURO</name>
<evidence type="ECO:0000313" key="3">
    <source>
        <dbReference type="EMBL" id="KAJ5113728.1"/>
    </source>
</evidence>
<proteinExistence type="predicted"/>
<comment type="caution">
    <text evidence="3">The sequence shown here is derived from an EMBL/GenBank/DDBJ whole genome shotgun (WGS) entry which is preliminary data.</text>
</comment>
<organism evidence="3 4">
    <name type="scientific">Penicillium angulare</name>
    <dbReference type="NCBI Taxonomy" id="116970"/>
    <lineage>
        <taxon>Eukaryota</taxon>
        <taxon>Fungi</taxon>
        <taxon>Dikarya</taxon>
        <taxon>Ascomycota</taxon>
        <taxon>Pezizomycotina</taxon>
        <taxon>Eurotiomycetes</taxon>
        <taxon>Eurotiomycetidae</taxon>
        <taxon>Eurotiales</taxon>
        <taxon>Aspergillaceae</taxon>
        <taxon>Penicillium</taxon>
    </lineage>
</organism>